<protein>
    <submittedName>
        <fullName evidence="2">Uncharacterized protein</fullName>
    </submittedName>
</protein>
<evidence type="ECO:0000313" key="3">
    <source>
        <dbReference type="Proteomes" id="UP000026962"/>
    </source>
</evidence>
<organism evidence="2">
    <name type="scientific">Oryza punctata</name>
    <name type="common">Red rice</name>
    <dbReference type="NCBI Taxonomy" id="4537"/>
    <lineage>
        <taxon>Eukaryota</taxon>
        <taxon>Viridiplantae</taxon>
        <taxon>Streptophyta</taxon>
        <taxon>Embryophyta</taxon>
        <taxon>Tracheophyta</taxon>
        <taxon>Spermatophyta</taxon>
        <taxon>Magnoliopsida</taxon>
        <taxon>Liliopsida</taxon>
        <taxon>Poales</taxon>
        <taxon>Poaceae</taxon>
        <taxon>BOP clade</taxon>
        <taxon>Oryzoideae</taxon>
        <taxon>Oryzeae</taxon>
        <taxon>Oryzinae</taxon>
        <taxon>Oryza</taxon>
    </lineage>
</organism>
<reference evidence="2" key="2">
    <citation type="submission" date="2018-05" db="EMBL/GenBank/DDBJ databases">
        <title>OpunRS2 (Oryza punctata Reference Sequence Version 2).</title>
        <authorList>
            <person name="Zhang J."/>
            <person name="Kudrna D."/>
            <person name="Lee S."/>
            <person name="Talag J."/>
            <person name="Welchert J."/>
            <person name="Wing R.A."/>
        </authorList>
    </citation>
    <scope>NUCLEOTIDE SEQUENCE [LARGE SCALE GENOMIC DNA]</scope>
</reference>
<feature type="compositionally biased region" description="Low complexity" evidence="1">
    <location>
        <begin position="1"/>
        <end position="29"/>
    </location>
</feature>
<evidence type="ECO:0000313" key="2">
    <source>
        <dbReference type="EnsemblPlants" id="OPUNC05G06900.1"/>
    </source>
</evidence>
<feature type="region of interest" description="Disordered" evidence="1">
    <location>
        <begin position="1"/>
        <end position="36"/>
    </location>
</feature>
<dbReference type="HOGENOM" id="CLU_2417089_0_0_1"/>
<proteinExistence type="predicted"/>
<feature type="compositionally biased region" description="Basic and acidic residues" evidence="1">
    <location>
        <begin position="76"/>
        <end position="92"/>
    </location>
</feature>
<reference evidence="2" key="1">
    <citation type="submission" date="2015-04" db="UniProtKB">
        <authorList>
            <consortium name="EnsemblPlants"/>
        </authorList>
    </citation>
    <scope>IDENTIFICATION</scope>
</reference>
<accession>A0A0E0KZU9</accession>
<sequence>MAMERAPFGSASSSTGAASSAASPATPTGRFMTQPELMMPCGHRAMALQPAFSSSSKPMSVKKIIVSTRASGHQRHREEGAATSKGDDVQAS</sequence>
<name>A0A0E0KZU9_ORYPU</name>
<feature type="region of interest" description="Disordered" evidence="1">
    <location>
        <begin position="49"/>
        <end position="92"/>
    </location>
</feature>
<dbReference type="Proteomes" id="UP000026962">
    <property type="component" value="Chromosome 5"/>
</dbReference>
<dbReference type="AlphaFoldDB" id="A0A0E0KZU9"/>
<dbReference type="Gramene" id="OPUNC05G06900.1">
    <property type="protein sequence ID" value="OPUNC05G06900.1"/>
    <property type="gene ID" value="OPUNC05G06900"/>
</dbReference>
<dbReference type="EnsemblPlants" id="OPUNC05G06900.1">
    <property type="protein sequence ID" value="OPUNC05G06900.1"/>
    <property type="gene ID" value="OPUNC05G06900"/>
</dbReference>
<evidence type="ECO:0000256" key="1">
    <source>
        <dbReference type="SAM" id="MobiDB-lite"/>
    </source>
</evidence>
<keyword evidence="3" id="KW-1185">Reference proteome</keyword>